<feature type="transmembrane region" description="Helical" evidence="8">
    <location>
        <begin position="203"/>
        <end position="225"/>
    </location>
</feature>
<evidence type="ECO:0000256" key="2">
    <source>
        <dbReference type="ARBA" id="ARBA00007935"/>
    </source>
</evidence>
<protein>
    <submittedName>
        <fullName evidence="9">Iron chelate uptake ABC transporter family permease subunit</fullName>
    </submittedName>
</protein>
<evidence type="ECO:0000256" key="4">
    <source>
        <dbReference type="ARBA" id="ARBA00022475"/>
    </source>
</evidence>
<keyword evidence="3" id="KW-0813">Transport</keyword>
<organism evidence="9 10">
    <name type="scientific">Salmonirosea aquatica</name>
    <dbReference type="NCBI Taxonomy" id="2654236"/>
    <lineage>
        <taxon>Bacteria</taxon>
        <taxon>Pseudomonadati</taxon>
        <taxon>Bacteroidota</taxon>
        <taxon>Cytophagia</taxon>
        <taxon>Cytophagales</taxon>
        <taxon>Spirosomataceae</taxon>
        <taxon>Salmonirosea</taxon>
    </lineage>
</organism>
<dbReference type="GO" id="GO:0022857">
    <property type="term" value="F:transmembrane transporter activity"/>
    <property type="evidence" value="ECO:0007669"/>
    <property type="project" value="InterPro"/>
</dbReference>
<evidence type="ECO:0000256" key="7">
    <source>
        <dbReference type="ARBA" id="ARBA00023136"/>
    </source>
</evidence>
<evidence type="ECO:0000256" key="1">
    <source>
        <dbReference type="ARBA" id="ARBA00004651"/>
    </source>
</evidence>
<reference evidence="9 10" key="1">
    <citation type="submission" date="2019-10" db="EMBL/GenBank/DDBJ databases">
        <title>Draft Genome Sequence of Cytophagaceae sp. SJW1-29.</title>
        <authorList>
            <person name="Choi A."/>
        </authorList>
    </citation>
    <scope>NUCLEOTIDE SEQUENCE [LARGE SCALE GENOMIC DNA]</scope>
    <source>
        <strain evidence="9 10">SJW1-29</strain>
    </source>
</reference>
<evidence type="ECO:0000313" key="9">
    <source>
        <dbReference type="EMBL" id="MPR33888.1"/>
    </source>
</evidence>
<dbReference type="InterPro" id="IPR000522">
    <property type="entry name" value="ABC_transptr_permease_BtuC"/>
</dbReference>
<keyword evidence="7 8" id="KW-0472">Membrane</keyword>
<comment type="subcellular location">
    <subcellularLocation>
        <location evidence="1">Cell membrane</location>
        <topology evidence="1">Multi-pass membrane protein</topology>
    </subcellularLocation>
</comment>
<dbReference type="PANTHER" id="PTHR30472:SF25">
    <property type="entry name" value="ABC TRANSPORTER PERMEASE PROTEIN MJ0876-RELATED"/>
    <property type="match status" value="1"/>
</dbReference>
<comment type="similarity">
    <text evidence="2">Belongs to the binding-protein-dependent transport system permease family. FecCD subfamily.</text>
</comment>
<dbReference type="FunFam" id="1.10.3470.10:FF:000001">
    <property type="entry name" value="Vitamin B12 ABC transporter permease BtuC"/>
    <property type="match status" value="1"/>
</dbReference>
<dbReference type="EMBL" id="WHLY01000002">
    <property type="protein sequence ID" value="MPR33888.1"/>
    <property type="molecule type" value="Genomic_DNA"/>
</dbReference>
<dbReference type="InterPro" id="IPR037294">
    <property type="entry name" value="ABC_BtuC-like"/>
</dbReference>
<dbReference type="PANTHER" id="PTHR30472">
    <property type="entry name" value="FERRIC ENTEROBACTIN TRANSPORT SYSTEM PERMEASE PROTEIN"/>
    <property type="match status" value="1"/>
</dbReference>
<dbReference type="Pfam" id="PF01032">
    <property type="entry name" value="FecCD"/>
    <property type="match status" value="1"/>
</dbReference>
<keyword evidence="4" id="KW-1003">Cell membrane</keyword>
<gene>
    <name evidence="9" type="ORF">GBK04_11030</name>
</gene>
<keyword evidence="6 8" id="KW-1133">Transmembrane helix</keyword>
<comment type="caution">
    <text evidence="9">The sequence shown here is derived from an EMBL/GenBank/DDBJ whole genome shotgun (WGS) entry which is preliminary data.</text>
</comment>
<dbReference type="SUPFAM" id="SSF81345">
    <property type="entry name" value="ABC transporter involved in vitamin B12 uptake, BtuC"/>
    <property type="match status" value="1"/>
</dbReference>
<accession>A0A7C9FZ64</accession>
<dbReference type="Proteomes" id="UP000479293">
    <property type="component" value="Unassembled WGS sequence"/>
</dbReference>
<feature type="transmembrane region" description="Helical" evidence="8">
    <location>
        <begin position="127"/>
        <end position="147"/>
    </location>
</feature>
<name>A0A7C9FZ64_9BACT</name>
<feature type="transmembrane region" description="Helical" evidence="8">
    <location>
        <begin position="98"/>
        <end position="121"/>
    </location>
</feature>
<sequence length="345" mass="36648">MKVPNPRKKNLVFPLLLVLLVLTTLLSARYGAVSISLAEISSALTKFAHSSPDLELNERIFMDIRLPRALLCLFVGASLAVGGALMQALFRNPIVEPGLIGTSSGAAFGAALYFVLGATFGFDAGEWTLPLAACAGAVLSTFLVIVLSQSQENGSSSVIVLLLTGIAINALFMSGVGFLSYIARDPQARSITFWGMGTLSGASWHSVLVVGISTVLCLGLSLPYAKQLNALMMGEEEALFLGVDIRRLKLIVLSLNVVMIAVATAFVGVISFVGLVVPHLLRMLHGSDNRTLLRNSALAGGILLNLADLTARLVVRPAELPIGIVTSLVGVPVFIILLRRKDYFF</sequence>
<evidence type="ECO:0000256" key="6">
    <source>
        <dbReference type="ARBA" id="ARBA00022989"/>
    </source>
</evidence>
<keyword evidence="10" id="KW-1185">Reference proteome</keyword>
<feature type="transmembrane region" description="Helical" evidence="8">
    <location>
        <begin position="320"/>
        <end position="338"/>
    </location>
</feature>
<evidence type="ECO:0000256" key="8">
    <source>
        <dbReference type="SAM" id="Phobius"/>
    </source>
</evidence>
<feature type="transmembrane region" description="Helical" evidence="8">
    <location>
        <begin position="159"/>
        <end position="183"/>
    </location>
</feature>
<dbReference type="RefSeq" id="WP_152759637.1">
    <property type="nucleotide sequence ID" value="NZ_WHLY01000002.1"/>
</dbReference>
<evidence type="ECO:0000256" key="3">
    <source>
        <dbReference type="ARBA" id="ARBA00022448"/>
    </source>
</evidence>
<proteinExistence type="inferred from homology"/>
<dbReference type="AlphaFoldDB" id="A0A7C9FZ64"/>
<evidence type="ECO:0000313" key="10">
    <source>
        <dbReference type="Proteomes" id="UP000479293"/>
    </source>
</evidence>
<dbReference type="Gene3D" id="1.10.3470.10">
    <property type="entry name" value="ABC transporter involved in vitamin B12 uptake, BtuC"/>
    <property type="match status" value="1"/>
</dbReference>
<dbReference type="CDD" id="cd06550">
    <property type="entry name" value="TM_ABC_iron-siderophores_like"/>
    <property type="match status" value="1"/>
</dbReference>
<feature type="transmembrane region" description="Helical" evidence="8">
    <location>
        <begin position="66"/>
        <end position="86"/>
    </location>
</feature>
<evidence type="ECO:0000256" key="5">
    <source>
        <dbReference type="ARBA" id="ARBA00022692"/>
    </source>
</evidence>
<keyword evidence="5 8" id="KW-0812">Transmembrane</keyword>
<feature type="transmembrane region" description="Helical" evidence="8">
    <location>
        <begin position="250"/>
        <end position="277"/>
    </location>
</feature>
<dbReference type="GO" id="GO:0033214">
    <property type="term" value="P:siderophore-iron import into cell"/>
    <property type="evidence" value="ECO:0007669"/>
    <property type="project" value="TreeGrafter"/>
</dbReference>
<dbReference type="GO" id="GO:0005886">
    <property type="term" value="C:plasma membrane"/>
    <property type="evidence" value="ECO:0007669"/>
    <property type="project" value="UniProtKB-SubCell"/>
</dbReference>